<protein>
    <submittedName>
        <fullName evidence="2">Uncharacterized protein</fullName>
    </submittedName>
</protein>
<proteinExistence type="predicted"/>
<evidence type="ECO:0000313" key="3">
    <source>
        <dbReference type="Proteomes" id="UP001341840"/>
    </source>
</evidence>
<gene>
    <name evidence="2" type="ORF">PIB30_028401</name>
</gene>
<keyword evidence="3" id="KW-1185">Reference proteome</keyword>
<reference evidence="2 3" key="1">
    <citation type="journal article" date="2023" name="Plants (Basel)">
        <title>Bridging the Gap: Combining Genomics and Transcriptomics Approaches to Understand Stylosanthes scabra, an Orphan Legume from the Brazilian Caatinga.</title>
        <authorList>
            <person name="Ferreira-Neto J.R.C."/>
            <person name="da Silva M.D."/>
            <person name="Binneck E."/>
            <person name="de Melo N.F."/>
            <person name="da Silva R.H."/>
            <person name="de Melo A.L.T.M."/>
            <person name="Pandolfi V."/>
            <person name="Bustamante F.O."/>
            <person name="Brasileiro-Vidal A.C."/>
            <person name="Benko-Iseppon A.M."/>
        </authorList>
    </citation>
    <scope>NUCLEOTIDE SEQUENCE [LARGE SCALE GENOMIC DNA]</scope>
    <source>
        <tissue evidence="2">Leaves</tissue>
    </source>
</reference>
<comment type="caution">
    <text evidence="2">The sequence shown here is derived from an EMBL/GenBank/DDBJ whole genome shotgun (WGS) entry which is preliminary data.</text>
</comment>
<evidence type="ECO:0000256" key="1">
    <source>
        <dbReference type="SAM" id="MobiDB-lite"/>
    </source>
</evidence>
<name>A0ABU6UDL3_9FABA</name>
<dbReference type="Proteomes" id="UP001341840">
    <property type="component" value="Unassembled WGS sequence"/>
</dbReference>
<sequence>MVVGSAASVLRVKGDINQNLLVQVQSLNRERTMQKSPYEIGCSDRHFQFPQMLPALLGNGMGVTAFGLARSAMSNKMGSHHCFLLKTDSRRSPHLESILIRKPRIFPNSSRSPCSNPPQTPPALRPI</sequence>
<feature type="compositionally biased region" description="Pro residues" evidence="1">
    <location>
        <begin position="115"/>
        <end position="127"/>
    </location>
</feature>
<organism evidence="2 3">
    <name type="scientific">Stylosanthes scabra</name>
    <dbReference type="NCBI Taxonomy" id="79078"/>
    <lineage>
        <taxon>Eukaryota</taxon>
        <taxon>Viridiplantae</taxon>
        <taxon>Streptophyta</taxon>
        <taxon>Embryophyta</taxon>
        <taxon>Tracheophyta</taxon>
        <taxon>Spermatophyta</taxon>
        <taxon>Magnoliopsida</taxon>
        <taxon>eudicotyledons</taxon>
        <taxon>Gunneridae</taxon>
        <taxon>Pentapetalae</taxon>
        <taxon>rosids</taxon>
        <taxon>fabids</taxon>
        <taxon>Fabales</taxon>
        <taxon>Fabaceae</taxon>
        <taxon>Papilionoideae</taxon>
        <taxon>50 kb inversion clade</taxon>
        <taxon>dalbergioids sensu lato</taxon>
        <taxon>Dalbergieae</taxon>
        <taxon>Pterocarpus clade</taxon>
        <taxon>Stylosanthes</taxon>
    </lineage>
</organism>
<feature type="region of interest" description="Disordered" evidence="1">
    <location>
        <begin position="106"/>
        <end position="127"/>
    </location>
</feature>
<evidence type="ECO:0000313" key="2">
    <source>
        <dbReference type="EMBL" id="MED6157963.1"/>
    </source>
</evidence>
<dbReference type="EMBL" id="JASCZI010120941">
    <property type="protein sequence ID" value="MED6157963.1"/>
    <property type="molecule type" value="Genomic_DNA"/>
</dbReference>
<accession>A0ABU6UDL3</accession>